<dbReference type="PANTHER" id="PTHR31121:SF6">
    <property type="entry name" value="ALPHA-1,2 MANNOSYLTRANSFERASE KTR1"/>
    <property type="match status" value="1"/>
</dbReference>
<name>A0A2T9ZCJ8_9FUNG</name>
<reference evidence="4 5" key="1">
    <citation type="journal article" date="2018" name="MBio">
        <title>Comparative Genomics Reveals the Core Gene Toolbox for the Fungus-Insect Symbiosis.</title>
        <authorList>
            <person name="Wang Y."/>
            <person name="Stata M."/>
            <person name="Wang W."/>
            <person name="Stajich J.E."/>
            <person name="White M.M."/>
            <person name="Moncalvo J.M."/>
        </authorList>
    </citation>
    <scope>NUCLEOTIDE SEQUENCE [LARGE SCALE GENOMIC DNA]</scope>
    <source>
        <strain evidence="4 5">SC-DP-2</strain>
    </source>
</reference>
<accession>A0A2T9ZCJ8</accession>
<dbReference type="Proteomes" id="UP000245609">
    <property type="component" value="Unassembled WGS sequence"/>
</dbReference>
<dbReference type="PANTHER" id="PTHR31121">
    <property type="entry name" value="ALPHA-1,2 MANNOSYLTRANSFERASE KTR1"/>
    <property type="match status" value="1"/>
</dbReference>
<keyword evidence="5" id="KW-1185">Reference proteome</keyword>
<dbReference type="SUPFAM" id="SSF53448">
    <property type="entry name" value="Nucleotide-diphospho-sugar transferases"/>
    <property type="match status" value="1"/>
</dbReference>
<evidence type="ECO:0000313" key="5">
    <source>
        <dbReference type="Proteomes" id="UP000245609"/>
    </source>
</evidence>
<feature type="non-terminal residue" evidence="4">
    <location>
        <position position="1"/>
    </location>
</feature>
<dbReference type="GO" id="GO:0000032">
    <property type="term" value="P:cell wall mannoprotein biosynthetic process"/>
    <property type="evidence" value="ECO:0007669"/>
    <property type="project" value="TreeGrafter"/>
</dbReference>
<proteinExistence type="inferred from homology"/>
<dbReference type="Pfam" id="PF01793">
    <property type="entry name" value="Glyco_transf_15"/>
    <property type="match status" value="1"/>
</dbReference>
<dbReference type="EMBL" id="MBFS01000511">
    <property type="protein sequence ID" value="PVV02323.1"/>
    <property type="molecule type" value="Genomic_DNA"/>
</dbReference>
<gene>
    <name evidence="4" type="ORF">BB560_003227</name>
</gene>
<keyword evidence="2" id="KW-0808">Transferase</keyword>
<dbReference type="GO" id="GO:0005794">
    <property type="term" value="C:Golgi apparatus"/>
    <property type="evidence" value="ECO:0007669"/>
    <property type="project" value="TreeGrafter"/>
</dbReference>
<dbReference type="OrthoDB" id="439943at2759"/>
<feature type="non-terminal residue" evidence="4">
    <location>
        <position position="375"/>
    </location>
</feature>
<dbReference type="InterPro" id="IPR029044">
    <property type="entry name" value="Nucleotide-diphossugar_trans"/>
</dbReference>
<comment type="caution">
    <text evidence="4">The sequence shown here is derived from an EMBL/GenBank/DDBJ whole genome shotgun (WGS) entry which is preliminary data.</text>
</comment>
<comment type="similarity">
    <text evidence="1">Belongs to the glycosyltransferase 15 family.</text>
</comment>
<protein>
    <submittedName>
        <fullName evidence="4">Uncharacterized protein</fullName>
    </submittedName>
</protein>
<dbReference type="PIRSF" id="PIRSF018153">
    <property type="entry name" value="Glyco_trans_15"/>
    <property type="match status" value="1"/>
</dbReference>
<evidence type="ECO:0000313" key="4">
    <source>
        <dbReference type="EMBL" id="PVV02323.1"/>
    </source>
</evidence>
<feature type="active site" description="Nucleophile" evidence="3">
    <location>
        <position position="288"/>
    </location>
</feature>
<sequence>KMGLRISTLKFRKLLLATLLMFSFPILMFIKVSHINSEIQNKHSQLVKLGQSVLLSDIADLTGNDDVVQEKNYIYSHSKENKARAAFVGLVKNSERVSIMRTIRQIEDRFNKNFNYPIILLNNEEFTSEFKESVQAITNSKVYFGHVRGRAWSYPSWINQTKARIERETSKYVYGKLESYRLMCRFQSGYIFRHPLLRNLDYYWRIEPGVDYFCDIDYDPFQFMRDNRKMYGFVITVPDGRQTIRTLWDTTKKFIETHPQYLNREANINWIMTTNYTYNTCHYWTNFEIADLSFYRSKTYMDYFNYLDQAGGFFYERWGDAPVHTLATSLFLRPDQIHYFNDIGYRHEPVGNCPAKSVNKKCVCDSKKNYADRTT</sequence>
<dbReference type="Gene3D" id="3.90.550.10">
    <property type="entry name" value="Spore Coat Polysaccharide Biosynthesis Protein SpsA, Chain A"/>
    <property type="match status" value="1"/>
</dbReference>
<dbReference type="GO" id="GO:0006487">
    <property type="term" value="P:protein N-linked glycosylation"/>
    <property type="evidence" value="ECO:0007669"/>
    <property type="project" value="TreeGrafter"/>
</dbReference>
<dbReference type="GO" id="GO:0000026">
    <property type="term" value="F:alpha-1,2-mannosyltransferase activity"/>
    <property type="evidence" value="ECO:0007669"/>
    <property type="project" value="TreeGrafter"/>
</dbReference>
<dbReference type="GO" id="GO:0016020">
    <property type="term" value="C:membrane"/>
    <property type="evidence" value="ECO:0007669"/>
    <property type="project" value="InterPro"/>
</dbReference>
<evidence type="ECO:0000256" key="2">
    <source>
        <dbReference type="ARBA" id="ARBA00022679"/>
    </source>
</evidence>
<dbReference type="FunFam" id="3.90.550.10:FF:000051">
    <property type="entry name" value="Alpha-1,2-mannosyltransferase (Ktr4)"/>
    <property type="match status" value="1"/>
</dbReference>
<dbReference type="InterPro" id="IPR002685">
    <property type="entry name" value="Glyco_trans_15"/>
</dbReference>
<evidence type="ECO:0000256" key="3">
    <source>
        <dbReference type="PIRSR" id="PIRSR018153-1"/>
    </source>
</evidence>
<dbReference type="AlphaFoldDB" id="A0A2T9ZCJ8"/>
<organism evidence="4 5">
    <name type="scientific">Smittium megazygosporum</name>
    <dbReference type="NCBI Taxonomy" id="133381"/>
    <lineage>
        <taxon>Eukaryota</taxon>
        <taxon>Fungi</taxon>
        <taxon>Fungi incertae sedis</taxon>
        <taxon>Zoopagomycota</taxon>
        <taxon>Kickxellomycotina</taxon>
        <taxon>Harpellomycetes</taxon>
        <taxon>Harpellales</taxon>
        <taxon>Legeriomycetaceae</taxon>
        <taxon>Smittium</taxon>
    </lineage>
</organism>
<evidence type="ECO:0000256" key="1">
    <source>
        <dbReference type="ARBA" id="ARBA00007677"/>
    </source>
</evidence>